<comment type="catalytic activity">
    <reaction evidence="1 7">
        <text>6-phospho-D-glucono-1,5-lactone + H2O = 6-phospho-D-gluconate + H(+)</text>
        <dbReference type="Rhea" id="RHEA:12556"/>
        <dbReference type="ChEBI" id="CHEBI:15377"/>
        <dbReference type="ChEBI" id="CHEBI:15378"/>
        <dbReference type="ChEBI" id="CHEBI:57955"/>
        <dbReference type="ChEBI" id="CHEBI:58759"/>
        <dbReference type="EC" id="3.1.1.31"/>
    </reaction>
</comment>
<dbReference type="PANTHER" id="PTHR11054">
    <property type="entry name" value="6-PHOSPHOGLUCONOLACTONASE"/>
    <property type="match status" value="1"/>
</dbReference>
<evidence type="ECO:0000313" key="10">
    <source>
        <dbReference type="Proteomes" id="UP000230000"/>
    </source>
</evidence>
<name>A0A2M9CV86_9BACT</name>
<dbReference type="GO" id="GO:0005975">
    <property type="term" value="P:carbohydrate metabolic process"/>
    <property type="evidence" value="ECO:0007669"/>
    <property type="project" value="UniProtKB-UniRule"/>
</dbReference>
<dbReference type="Pfam" id="PF01182">
    <property type="entry name" value="Glucosamine_iso"/>
    <property type="match status" value="1"/>
</dbReference>
<feature type="domain" description="Glucosamine/galactosamine-6-phosphate isomerase" evidence="8">
    <location>
        <begin position="11"/>
        <end position="236"/>
    </location>
</feature>
<comment type="caution">
    <text evidence="9">The sequence shown here is derived from an EMBL/GenBank/DDBJ whole genome shotgun (WGS) entry which is preliminary data.</text>
</comment>
<dbReference type="UniPathway" id="UPA00115">
    <property type="reaction ID" value="UER00409"/>
</dbReference>
<dbReference type="Gene3D" id="3.40.50.1360">
    <property type="match status" value="1"/>
</dbReference>
<dbReference type="SUPFAM" id="SSF100950">
    <property type="entry name" value="NagB/RpiA/CoA transferase-like"/>
    <property type="match status" value="1"/>
</dbReference>
<evidence type="ECO:0000256" key="1">
    <source>
        <dbReference type="ARBA" id="ARBA00000832"/>
    </source>
</evidence>
<dbReference type="AlphaFoldDB" id="A0A2M9CV86"/>
<dbReference type="EC" id="3.1.1.31" evidence="5 7"/>
<evidence type="ECO:0000313" key="9">
    <source>
        <dbReference type="EMBL" id="PJJ75831.1"/>
    </source>
</evidence>
<dbReference type="InterPro" id="IPR006148">
    <property type="entry name" value="Glc/Gal-6P_isomerase"/>
</dbReference>
<sequence>MHIHIAEDLNDLSRKYAYWLIEHIRYTLQKKFSLPAEKQIYTWALSGGSTPQHLFQLLSKSPFKDQIPWEKLHIFWGDERLVPFHDSRNNGKMAYDLLLQHVPVISSQVHYIPTEMKPEEAAQAYEKILHRYFDEQGFSFDLVMLGMGTNGHTLSLFPHTEVIHEKEKWVKAVFVDELSMYRITLTPVIVNRASCATFLVSGKDKADMLKKVLQGPYQPDAYPAQIIRLTNNELHWFVDRDAASELTLSE</sequence>
<dbReference type="EMBL" id="PGFG01000001">
    <property type="protein sequence ID" value="PJJ75831.1"/>
    <property type="molecule type" value="Genomic_DNA"/>
</dbReference>
<dbReference type="GO" id="GO:0017057">
    <property type="term" value="F:6-phosphogluconolactonase activity"/>
    <property type="evidence" value="ECO:0007669"/>
    <property type="project" value="UniProtKB-UniRule"/>
</dbReference>
<organism evidence="9 10">
    <name type="scientific">Thermoflavifilum aggregans</name>
    <dbReference type="NCBI Taxonomy" id="454188"/>
    <lineage>
        <taxon>Bacteria</taxon>
        <taxon>Pseudomonadati</taxon>
        <taxon>Bacteroidota</taxon>
        <taxon>Chitinophagia</taxon>
        <taxon>Chitinophagales</taxon>
        <taxon>Chitinophagaceae</taxon>
        <taxon>Thermoflavifilum</taxon>
    </lineage>
</organism>
<dbReference type="InterPro" id="IPR005900">
    <property type="entry name" value="6-phosphogluconolactonase_DevB"/>
</dbReference>
<dbReference type="Proteomes" id="UP000230000">
    <property type="component" value="Unassembled WGS sequence"/>
</dbReference>
<dbReference type="RefSeq" id="WP_100314386.1">
    <property type="nucleotide sequence ID" value="NZ_PGFG01000001.1"/>
</dbReference>
<evidence type="ECO:0000256" key="7">
    <source>
        <dbReference type="RuleBase" id="RU365095"/>
    </source>
</evidence>
<dbReference type="GO" id="GO:0006098">
    <property type="term" value="P:pentose-phosphate shunt"/>
    <property type="evidence" value="ECO:0007669"/>
    <property type="project" value="UniProtKB-UniPathway"/>
</dbReference>
<dbReference type="InterPro" id="IPR039104">
    <property type="entry name" value="6PGL"/>
</dbReference>
<dbReference type="NCBIfam" id="TIGR01198">
    <property type="entry name" value="pgl"/>
    <property type="match status" value="1"/>
</dbReference>
<dbReference type="PANTHER" id="PTHR11054:SF0">
    <property type="entry name" value="6-PHOSPHOGLUCONOLACTONASE"/>
    <property type="match status" value="1"/>
</dbReference>
<gene>
    <name evidence="7" type="primary">pgl</name>
    <name evidence="9" type="ORF">BXY57_1422</name>
</gene>
<evidence type="ECO:0000256" key="6">
    <source>
        <dbReference type="ARBA" id="ARBA00020337"/>
    </source>
</evidence>
<comment type="similarity">
    <text evidence="4 7">Belongs to the glucosamine/galactosamine-6-phosphate isomerase family. 6-phosphogluconolactonase subfamily.</text>
</comment>
<evidence type="ECO:0000256" key="4">
    <source>
        <dbReference type="ARBA" id="ARBA00010662"/>
    </source>
</evidence>
<dbReference type="OrthoDB" id="9810967at2"/>
<evidence type="ECO:0000256" key="2">
    <source>
        <dbReference type="ARBA" id="ARBA00002681"/>
    </source>
</evidence>
<comment type="function">
    <text evidence="2 7">Hydrolysis of 6-phosphogluconolactone to 6-phosphogluconate.</text>
</comment>
<proteinExistence type="inferred from homology"/>
<comment type="pathway">
    <text evidence="3 7">Carbohydrate degradation; pentose phosphate pathway; D-ribulose 5-phosphate from D-glucose 6-phosphate (oxidative stage): step 2/3.</text>
</comment>
<protein>
    <recommendedName>
        <fullName evidence="6 7">6-phosphogluconolactonase</fullName>
        <shortName evidence="7">6PGL</shortName>
        <ecNumber evidence="5 7">3.1.1.31</ecNumber>
    </recommendedName>
</protein>
<keyword evidence="10" id="KW-1185">Reference proteome</keyword>
<dbReference type="InterPro" id="IPR037171">
    <property type="entry name" value="NagB/RpiA_transferase-like"/>
</dbReference>
<dbReference type="CDD" id="cd01400">
    <property type="entry name" value="6PGL"/>
    <property type="match status" value="1"/>
</dbReference>
<evidence type="ECO:0000256" key="3">
    <source>
        <dbReference type="ARBA" id="ARBA00004961"/>
    </source>
</evidence>
<evidence type="ECO:0000256" key="5">
    <source>
        <dbReference type="ARBA" id="ARBA00013198"/>
    </source>
</evidence>
<reference evidence="9 10" key="1">
    <citation type="submission" date="2017-11" db="EMBL/GenBank/DDBJ databases">
        <title>Genomic Encyclopedia of Archaeal and Bacterial Type Strains, Phase II (KMG-II): From Individual Species to Whole Genera.</title>
        <authorList>
            <person name="Goeker M."/>
        </authorList>
    </citation>
    <scope>NUCLEOTIDE SEQUENCE [LARGE SCALE GENOMIC DNA]</scope>
    <source>
        <strain evidence="9 10">DSM 27268</strain>
    </source>
</reference>
<accession>A0A2M9CV86</accession>
<evidence type="ECO:0000259" key="8">
    <source>
        <dbReference type="Pfam" id="PF01182"/>
    </source>
</evidence>
<keyword evidence="7" id="KW-0378">Hydrolase</keyword>